<evidence type="ECO:0000313" key="3">
    <source>
        <dbReference type="Proteomes" id="UP001498398"/>
    </source>
</evidence>
<protein>
    <recommendedName>
        <fullName evidence="1">F-box domain-containing protein</fullName>
    </recommendedName>
</protein>
<dbReference type="Gene3D" id="3.80.10.10">
    <property type="entry name" value="Ribonuclease Inhibitor"/>
    <property type="match status" value="1"/>
</dbReference>
<name>A0ABR1JGQ2_9AGAR</name>
<dbReference type="PANTHER" id="PTHR38926">
    <property type="entry name" value="F-BOX DOMAIN CONTAINING PROTEIN, EXPRESSED"/>
    <property type="match status" value="1"/>
</dbReference>
<accession>A0ABR1JGQ2</accession>
<keyword evidence="3" id="KW-1185">Reference proteome</keyword>
<evidence type="ECO:0000313" key="2">
    <source>
        <dbReference type="EMBL" id="KAK7456423.1"/>
    </source>
</evidence>
<reference evidence="2 3" key="1">
    <citation type="submission" date="2024-01" db="EMBL/GenBank/DDBJ databases">
        <title>A draft genome for the cacao thread blight pathogen Marasmiellus scandens.</title>
        <authorList>
            <person name="Baruah I.K."/>
            <person name="Leung J."/>
            <person name="Bukari Y."/>
            <person name="Amoako-Attah I."/>
            <person name="Meinhardt L.W."/>
            <person name="Bailey B.A."/>
            <person name="Cohen S.P."/>
        </authorList>
    </citation>
    <scope>NUCLEOTIDE SEQUENCE [LARGE SCALE GENOMIC DNA]</scope>
    <source>
        <strain evidence="2 3">GH-19</strain>
    </source>
</reference>
<dbReference type="Pfam" id="PF12937">
    <property type="entry name" value="F-box-like"/>
    <property type="match status" value="1"/>
</dbReference>
<dbReference type="PANTHER" id="PTHR38926:SF5">
    <property type="entry name" value="F-BOX AND LEUCINE-RICH REPEAT PROTEIN 6"/>
    <property type="match status" value="1"/>
</dbReference>
<dbReference type="SUPFAM" id="SSF52047">
    <property type="entry name" value="RNI-like"/>
    <property type="match status" value="1"/>
</dbReference>
<feature type="domain" description="F-box" evidence="1">
    <location>
        <begin position="31"/>
        <end position="88"/>
    </location>
</feature>
<organism evidence="2 3">
    <name type="scientific">Marasmiellus scandens</name>
    <dbReference type="NCBI Taxonomy" id="2682957"/>
    <lineage>
        <taxon>Eukaryota</taxon>
        <taxon>Fungi</taxon>
        <taxon>Dikarya</taxon>
        <taxon>Basidiomycota</taxon>
        <taxon>Agaricomycotina</taxon>
        <taxon>Agaricomycetes</taxon>
        <taxon>Agaricomycetidae</taxon>
        <taxon>Agaricales</taxon>
        <taxon>Marasmiineae</taxon>
        <taxon>Omphalotaceae</taxon>
        <taxon>Marasmiellus</taxon>
    </lineage>
</organism>
<dbReference type="EMBL" id="JBANRG010000021">
    <property type="protein sequence ID" value="KAK7456423.1"/>
    <property type="molecule type" value="Genomic_DNA"/>
</dbReference>
<proteinExistence type="predicted"/>
<dbReference type="InterPro" id="IPR032675">
    <property type="entry name" value="LRR_dom_sf"/>
</dbReference>
<sequence length="250" mass="27891">METSITVRTGSGSLYGNVLETVQPSGSEVYQMPVEVLGEIFKIYCCVEAESEDYVFDGIAAPALVLCQVCRTWRDVAEDLPSLWTDIRIDAGTMRETDLRALSAYLSLSRNRALKISVEYRTSLLSRAPNLVTEVLNDTFKALLTHSSRWKSLSMKNIFVQLHKVGSDQLYGFPMLEELRLPPNLEVASLDILNSSPKLHKLTLPSFSSLASVLCPLQGVTHLTIARSILTGEGEWQMFPWEETTGKFVL</sequence>
<gene>
    <name evidence="2" type="ORF">VKT23_010671</name>
</gene>
<evidence type="ECO:0000259" key="1">
    <source>
        <dbReference type="Pfam" id="PF12937"/>
    </source>
</evidence>
<dbReference type="Proteomes" id="UP001498398">
    <property type="component" value="Unassembled WGS sequence"/>
</dbReference>
<dbReference type="InterPro" id="IPR001810">
    <property type="entry name" value="F-box_dom"/>
</dbReference>
<comment type="caution">
    <text evidence="2">The sequence shown here is derived from an EMBL/GenBank/DDBJ whole genome shotgun (WGS) entry which is preliminary data.</text>
</comment>